<proteinExistence type="inferred from homology"/>
<dbReference type="RefSeq" id="WP_087470195.1">
    <property type="nucleotide sequence ID" value="NZ_CP021383.1"/>
</dbReference>
<evidence type="ECO:0000256" key="2">
    <source>
        <dbReference type="ARBA" id="ARBA00022475"/>
    </source>
</evidence>
<keyword evidence="2" id="KW-1003">Cell membrane</keyword>
<comment type="similarity">
    <text evidence="6">Belongs to the ABC-4 integral membrane protein family.</text>
</comment>
<evidence type="ECO:0000313" key="10">
    <source>
        <dbReference type="Proteomes" id="UP000196228"/>
    </source>
</evidence>
<feature type="transmembrane region" description="Helical" evidence="7">
    <location>
        <begin position="664"/>
        <end position="691"/>
    </location>
</feature>
<dbReference type="InterPro" id="IPR050250">
    <property type="entry name" value="Macrolide_Exporter_MacB"/>
</dbReference>
<evidence type="ECO:0000256" key="5">
    <source>
        <dbReference type="ARBA" id="ARBA00023136"/>
    </source>
</evidence>
<feature type="transmembrane region" description="Helical" evidence="7">
    <location>
        <begin position="703"/>
        <end position="723"/>
    </location>
</feature>
<dbReference type="GO" id="GO:0005886">
    <property type="term" value="C:plasma membrane"/>
    <property type="evidence" value="ECO:0007669"/>
    <property type="project" value="UniProtKB-SubCell"/>
</dbReference>
<gene>
    <name evidence="9" type="ORF">CBR64_06205</name>
</gene>
<evidence type="ECO:0000256" key="1">
    <source>
        <dbReference type="ARBA" id="ARBA00004651"/>
    </source>
</evidence>
<keyword evidence="4 7" id="KW-1133">Transmembrane helix</keyword>
<sequence>MISLVVSQLRHGLGRAVATVLAVAVAVASFALLSSTAAVSRLAASGTVEANARPLYDVLVRPAGTPGPADGLVRADDVASASGGISLAQWDAVRAVPGVEVVAPLATVGHVMQHVSVPVDLTSAVDPGAERQVLRVRPTVVSDRGTTHVPDGDTYLYATEHPLELVPGEPWEDGVVYEAGELPAPVRLVEHDPDGATEDCVWGAARDDQDVDRFAPRDRESFACWSSAGSVAAAPEAPTAWVGVTVPLLVVAVDPAQEAALDGLDGAVVDGRYLGAGAGAGADADPAAPGELPVLAATSTALDQTVTLDVERLPADAATTVASSRTVGAALDLLGDVPGTVVDRVEIDPQDVHDRLLAALASPPGAGEPPWLRAPTTIVGPDATTVVDAVRVVGPATSGPVDVAGDEWAGAFRDDPGHDPVPVTSADLPSRPVARYTPQDRGLGLTLRAVGAFDPALVESGPELATLPFEPTAPAGVDGADDASRAALGDRPLLPGPAVSGWTGQPPALVTSLDAVGSLAGYTRAGEPLPVGSAAPLASLRVRVEGDVGLDARSQERVRAVADRIHAATGLRVDLLVGSSTTHVPAAVPAGAFGRPDLVVADPWLQEGVATAIVTAVDTKSLALAVLVLVACALAVGNATSSAVRVRSTELAVLACVGWPRHRLFGLVLLESLVTCGVAGVLGAAVAVVGAPVLGVTLVPSSVLLAVPAAVALGAVSALLPAWRAARADPGSATRAPVAHVGRAWSPRRVGTLAVLGVARAPGRTLVGALALALGVGAVGVLVAVSVAFRGAVTGTVLGDAVTVQVRAADYVAAGLVALLGAVTVADVLYVAVRERAAELALLEAVGWGSRSVARLVLTEAAVVGAVGSLVGAGAALAVAGLLADDVPAAVVVAAAGAAVGGVLLALLAAWWPVRTVRRLPVARLLAAE</sequence>
<evidence type="ECO:0000256" key="6">
    <source>
        <dbReference type="ARBA" id="ARBA00038076"/>
    </source>
</evidence>
<dbReference type="EMBL" id="CP021383">
    <property type="protein sequence ID" value="ARU51144.1"/>
    <property type="molecule type" value="Genomic_DNA"/>
</dbReference>
<accession>A0A1Y0HV47</accession>
<dbReference type="InterPro" id="IPR003838">
    <property type="entry name" value="ABC3_permease_C"/>
</dbReference>
<dbReference type="PANTHER" id="PTHR30572:SF4">
    <property type="entry name" value="ABC TRANSPORTER PERMEASE YTRF"/>
    <property type="match status" value="1"/>
</dbReference>
<dbReference type="AlphaFoldDB" id="A0A1Y0HV47"/>
<dbReference type="GO" id="GO:0022857">
    <property type="term" value="F:transmembrane transporter activity"/>
    <property type="evidence" value="ECO:0007669"/>
    <property type="project" value="TreeGrafter"/>
</dbReference>
<feature type="transmembrane region" description="Helical" evidence="7">
    <location>
        <begin position="889"/>
        <end position="914"/>
    </location>
</feature>
<feature type="domain" description="ABC3 transporter permease C-terminal" evidence="8">
    <location>
        <begin position="623"/>
        <end position="730"/>
    </location>
</feature>
<dbReference type="PANTHER" id="PTHR30572">
    <property type="entry name" value="MEMBRANE COMPONENT OF TRANSPORTER-RELATED"/>
    <property type="match status" value="1"/>
</dbReference>
<feature type="transmembrane region" description="Helical" evidence="7">
    <location>
        <begin position="12"/>
        <end position="33"/>
    </location>
</feature>
<comment type="subcellular location">
    <subcellularLocation>
        <location evidence="1">Cell membrane</location>
        <topology evidence="1">Multi-pass membrane protein</topology>
    </subcellularLocation>
</comment>
<dbReference type="Pfam" id="PF02687">
    <property type="entry name" value="FtsX"/>
    <property type="match status" value="2"/>
</dbReference>
<evidence type="ECO:0000256" key="3">
    <source>
        <dbReference type="ARBA" id="ARBA00022692"/>
    </source>
</evidence>
<keyword evidence="3 7" id="KW-0812">Transmembrane</keyword>
<evidence type="ECO:0000256" key="4">
    <source>
        <dbReference type="ARBA" id="ARBA00022989"/>
    </source>
</evidence>
<evidence type="ECO:0000313" key="9">
    <source>
        <dbReference type="EMBL" id="ARU51144.1"/>
    </source>
</evidence>
<feature type="transmembrane region" description="Helical" evidence="7">
    <location>
        <begin position="766"/>
        <end position="791"/>
    </location>
</feature>
<protein>
    <recommendedName>
        <fullName evidence="8">ABC3 transporter permease C-terminal domain-containing protein</fullName>
    </recommendedName>
</protein>
<feature type="transmembrane region" description="Helical" evidence="7">
    <location>
        <begin position="622"/>
        <end position="644"/>
    </location>
</feature>
<feature type="domain" description="ABC3 transporter permease C-terminal" evidence="8">
    <location>
        <begin position="812"/>
        <end position="921"/>
    </location>
</feature>
<evidence type="ECO:0000256" key="7">
    <source>
        <dbReference type="SAM" id="Phobius"/>
    </source>
</evidence>
<dbReference type="KEGG" id="cceu:CBR64_06205"/>
<dbReference type="Proteomes" id="UP000196228">
    <property type="component" value="Chromosome"/>
</dbReference>
<feature type="transmembrane region" description="Helical" evidence="7">
    <location>
        <begin position="861"/>
        <end position="883"/>
    </location>
</feature>
<dbReference type="OrthoDB" id="3268975at2"/>
<keyword evidence="5 7" id="KW-0472">Membrane</keyword>
<reference evidence="9 10" key="1">
    <citation type="submission" date="2017-05" db="EMBL/GenBank/DDBJ databases">
        <authorList>
            <person name="Song R."/>
            <person name="Chenine A.L."/>
            <person name="Ruprecht R.M."/>
        </authorList>
    </citation>
    <scope>NUCLEOTIDE SEQUENCE [LARGE SCALE GENOMIC DNA]</scope>
    <source>
        <strain evidence="9 10">PSBB019</strain>
    </source>
</reference>
<evidence type="ECO:0000259" key="8">
    <source>
        <dbReference type="Pfam" id="PF02687"/>
    </source>
</evidence>
<organism evidence="9 10">
    <name type="scientific">Cellulosimicrobium cellulans</name>
    <name type="common">Arthrobacter luteus</name>
    <dbReference type="NCBI Taxonomy" id="1710"/>
    <lineage>
        <taxon>Bacteria</taxon>
        <taxon>Bacillati</taxon>
        <taxon>Actinomycetota</taxon>
        <taxon>Actinomycetes</taxon>
        <taxon>Micrococcales</taxon>
        <taxon>Promicromonosporaceae</taxon>
        <taxon>Cellulosimicrobium</taxon>
    </lineage>
</organism>
<name>A0A1Y0HV47_CELCE</name>
<feature type="transmembrane region" description="Helical" evidence="7">
    <location>
        <begin position="811"/>
        <end position="833"/>
    </location>
</feature>